<keyword evidence="5 6" id="KW-1015">Disulfide bond</keyword>
<evidence type="ECO:0000256" key="6">
    <source>
        <dbReference type="PROSITE-ProRule" id="PRU00059"/>
    </source>
</evidence>
<evidence type="ECO:0000313" key="8">
    <source>
        <dbReference type="EMBL" id="MEQ2214112.1"/>
    </source>
</evidence>
<proteinExistence type="predicted"/>
<sequence length="201" mass="22749">PECGGVLDASKPGYITSPGYPLEYPPHQNCHWIIQAPEPSQRIVLNFNPHFEIERLDCKKQNLNISCHISTPPCKHQQQKPDSSLLEHFKASSRRTTLQLIRSFSQPKGMQDGDCFIAIVFSYFNTRLEASACPLTHTPTQTPFFLCVCTEDELLSIGDLCATSWNVFNYASERGRQRALARQALIHVFIRAWGEAERTGQ</sequence>
<protein>
    <recommendedName>
        <fullName evidence="7">CUB domain-containing protein</fullName>
    </recommendedName>
</protein>
<evidence type="ECO:0000313" key="9">
    <source>
        <dbReference type="Proteomes" id="UP001434883"/>
    </source>
</evidence>
<feature type="domain" description="CUB" evidence="7">
    <location>
        <begin position="3"/>
        <end position="65"/>
    </location>
</feature>
<dbReference type="SMART" id="SM00042">
    <property type="entry name" value="CUB"/>
    <property type="match status" value="1"/>
</dbReference>
<evidence type="ECO:0000256" key="4">
    <source>
        <dbReference type="ARBA" id="ARBA00023136"/>
    </source>
</evidence>
<dbReference type="PROSITE" id="PS01180">
    <property type="entry name" value="CUB"/>
    <property type="match status" value="1"/>
</dbReference>
<dbReference type="CDD" id="cd00041">
    <property type="entry name" value="CUB"/>
    <property type="match status" value="1"/>
</dbReference>
<evidence type="ECO:0000256" key="2">
    <source>
        <dbReference type="ARBA" id="ARBA00022692"/>
    </source>
</evidence>
<reference evidence="8 9" key="1">
    <citation type="submission" date="2021-06" db="EMBL/GenBank/DDBJ databases">
        <authorList>
            <person name="Palmer J.M."/>
        </authorList>
    </citation>
    <scope>NUCLEOTIDE SEQUENCE [LARGE SCALE GENOMIC DNA]</scope>
    <source>
        <strain evidence="8 9">XC_2019</strain>
        <tissue evidence="8">Muscle</tissue>
    </source>
</reference>
<feature type="disulfide bond" evidence="6">
    <location>
        <begin position="3"/>
        <end position="30"/>
    </location>
</feature>
<dbReference type="InterPro" id="IPR000859">
    <property type="entry name" value="CUB_dom"/>
</dbReference>
<evidence type="ECO:0000256" key="1">
    <source>
        <dbReference type="ARBA" id="ARBA00004479"/>
    </source>
</evidence>
<comment type="subcellular location">
    <subcellularLocation>
        <location evidence="1">Membrane</location>
        <topology evidence="1">Single-pass type I membrane protein</topology>
    </subcellularLocation>
</comment>
<dbReference type="Pfam" id="PF00431">
    <property type="entry name" value="CUB"/>
    <property type="match status" value="1"/>
</dbReference>
<dbReference type="InterPro" id="IPR050633">
    <property type="entry name" value="Neuropilin_MCO_CoagFactor"/>
</dbReference>
<accession>A0ABV0S0P0</accession>
<dbReference type="Proteomes" id="UP001434883">
    <property type="component" value="Unassembled WGS sequence"/>
</dbReference>
<evidence type="ECO:0000256" key="5">
    <source>
        <dbReference type="ARBA" id="ARBA00023157"/>
    </source>
</evidence>
<dbReference type="PANTHER" id="PTHR46806:SF2">
    <property type="entry name" value="NEUROPILIN-2"/>
    <property type="match status" value="1"/>
</dbReference>
<dbReference type="Gene3D" id="2.60.120.290">
    <property type="entry name" value="Spermadhesin, CUB domain"/>
    <property type="match status" value="1"/>
</dbReference>
<keyword evidence="4" id="KW-0472">Membrane</keyword>
<organism evidence="8 9">
    <name type="scientific">Xenoophorus captivus</name>
    <dbReference type="NCBI Taxonomy" id="1517983"/>
    <lineage>
        <taxon>Eukaryota</taxon>
        <taxon>Metazoa</taxon>
        <taxon>Chordata</taxon>
        <taxon>Craniata</taxon>
        <taxon>Vertebrata</taxon>
        <taxon>Euteleostomi</taxon>
        <taxon>Actinopterygii</taxon>
        <taxon>Neopterygii</taxon>
        <taxon>Teleostei</taxon>
        <taxon>Neoteleostei</taxon>
        <taxon>Acanthomorphata</taxon>
        <taxon>Ovalentaria</taxon>
        <taxon>Atherinomorphae</taxon>
        <taxon>Cyprinodontiformes</taxon>
        <taxon>Goodeidae</taxon>
        <taxon>Xenoophorus</taxon>
    </lineage>
</organism>
<evidence type="ECO:0000256" key="3">
    <source>
        <dbReference type="ARBA" id="ARBA00022989"/>
    </source>
</evidence>
<evidence type="ECO:0000259" key="7">
    <source>
        <dbReference type="PROSITE" id="PS01180"/>
    </source>
</evidence>
<comment type="caution">
    <text evidence="6">Lacks conserved residue(s) required for the propagation of feature annotation.</text>
</comment>
<gene>
    <name evidence="8" type="ORF">XENOCAPTIV_000754</name>
</gene>
<comment type="caution">
    <text evidence="8">The sequence shown here is derived from an EMBL/GenBank/DDBJ whole genome shotgun (WGS) entry which is preliminary data.</text>
</comment>
<feature type="non-terminal residue" evidence="8">
    <location>
        <position position="1"/>
    </location>
</feature>
<dbReference type="PANTHER" id="PTHR46806">
    <property type="entry name" value="F5/8 TYPE C DOMAIN-CONTAINING PROTEIN"/>
    <property type="match status" value="1"/>
</dbReference>
<name>A0ABV0S0P0_9TELE</name>
<keyword evidence="3" id="KW-1133">Transmembrane helix</keyword>
<dbReference type="InterPro" id="IPR035914">
    <property type="entry name" value="Sperma_CUB_dom_sf"/>
</dbReference>
<dbReference type="EMBL" id="JAHRIN010067230">
    <property type="protein sequence ID" value="MEQ2214112.1"/>
    <property type="molecule type" value="Genomic_DNA"/>
</dbReference>
<keyword evidence="9" id="KW-1185">Reference proteome</keyword>
<keyword evidence="2" id="KW-0812">Transmembrane</keyword>
<dbReference type="SUPFAM" id="SSF49854">
    <property type="entry name" value="Spermadhesin, CUB domain"/>
    <property type="match status" value="1"/>
</dbReference>